<dbReference type="Gene3D" id="3.30.750.24">
    <property type="entry name" value="STAS domain"/>
    <property type="match status" value="1"/>
</dbReference>
<dbReference type="PROSITE" id="PS50801">
    <property type="entry name" value="STAS"/>
    <property type="match status" value="1"/>
</dbReference>
<dbReference type="InterPro" id="IPR011547">
    <property type="entry name" value="SLC26A/SulP_dom"/>
</dbReference>
<feature type="compositionally biased region" description="Polar residues" evidence="5">
    <location>
        <begin position="734"/>
        <end position="745"/>
    </location>
</feature>
<evidence type="ECO:0000313" key="9">
    <source>
        <dbReference type="Proteomes" id="UP000054560"/>
    </source>
</evidence>
<dbReference type="Pfam" id="PF00916">
    <property type="entry name" value="Sulfate_transp"/>
    <property type="match status" value="1"/>
</dbReference>
<evidence type="ECO:0000256" key="3">
    <source>
        <dbReference type="ARBA" id="ARBA00022989"/>
    </source>
</evidence>
<keyword evidence="9" id="KW-1185">Reference proteome</keyword>
<feature type="transmembrane region" description="Helical" evidence="6">
    <location>
        <begin position="381"/>
        <end position="401"/>
    </location>
</feature>
<dbReference type="InterPro" id="IPR001902">
    <property type="entry name" value="SLC26A/SulP_fam"/>
</dbReference>
<feature type="transmembrane region" description="Helical" evidence="6">
    <location>
        <begin position="128"/>
        <end position="144"/>
    </location>
</feature>
<feature type="transmembrane region" description="Helical" evidence="6">
    <location>
        <begin position="251"/>
        <end position="278"/>
    </location>
</feature>
<evidence type="ECO:0000259" key="7">
    <source>
        <dbReference type="PROSITE" id="PS50801"/>
    </source>
</evidence>
<dbReference type="InterPro" id="IPR036513">
    <property type="entry name" value="STAS_dom_sf"/>
</dbReference>
<keyword evidence="3 6" id="KW-1133">Transmembrane helix</keyword>
<protein>
    <recommendedName>
        <fullName evidence="7">STAS domain-containing protein</fullName>
    </recommendedName>
</protein>
<dbReference type="SUPFAM" id="SSF52091">
    <property type="entry name" value="SpoIIaa-like"/>
    <property type="match status" value="1"/>
</dbReference>
<organism evidence="8 9">
    <name type="scientific">Sphaeroforma arctica JP610</name>
    <dbReference type="NCBI Taxonomy" id="667725"/>
    <lineage>
        <taxon>Eukaryota</taxon>
        <taxon>Ichthyosporea</taxon>
        <taxon>Ichthyophonida</taxon>
        <taxon>Sphaeroforma</taxon>
    </lineage>
</organism>
<sequence>MASKRCPKNKAALHGSHVFTFRNSDAASSSEVGGSDQGENTRFIEFVEYDHAHYDGSYEAIKASYAFPKDKDGWKKAAQKKFPCTKWIPSYQWRSWIVVDLIAGITLSVMMLPQGVAFASLAGVPPQYGLYTCVFPPLVYAFLGTSRELSIGPFGLTSLMVGQGVAAALDGGVPGSDEFIAYAVTTTFVVGLYLFIAGLLKLGFITIYMSTPVIRSFTTGAAIGIATSQLSSLFQINTPNYDDPFANPQEWWYIVTHLGTTNAWSVGIGIVSMIFIYITKLLNEKYKTKMRNIPIPGELIVVVAAIILSYIAGLDEKGVAVIGDIPQGLPAPSLPPFGSVDIVKVAQLAMPVALVDYMVSVGVAKSLALRGQYKASSNQEFIALGATNIVGSFFGCIAASASLSRTSVVASIGAKSQLPSIVAALIVIVVLYCLTSVFFYLPKSVLAAIIIVGLRGMFKQHRDLITLWRSSKSEWLVWICTYLATILLGITVGLIVGVVLALLVVVYWISRPRVSQLGYHKQSGMYRDLHRTQCDTIDKCLVWRFSASLWYCNADHFQNRLIKQFNAMDGITDVVIDMNPVNNMDLQGGLTICTMHKYLEARKCRLLLAGCKGPTRDVLNKAGYFALIGNSQRVFSAVHDAVMYHNETEEYSRDNAIGAPLTVSQVLDMGENYGTHNYPSAANSNGSIHSAPLNEYDNGECDVGDAFVNIDLNKDELETVSLPIGKGKAAASGRRSSNMFSTNADTGDKFKSTDPNTTADDGESAFGLTLGGSQASTTIRSTHSTPYINSKAHDTAGRSLGSSDGSDSDRNAIVIPDDVIKRTKN</sequence>
<dbReference type="NCBIfam" id="TIGR00815">
    <property type="entry name" value="sulP"/>
    <property type="match status" value="1"/>
</dbReference>
<dbReference type="RefSeq" id="XP_014161494.1">
    <property type="nucleotide sequence ID" value="XM_014306019.1"/>
</dbReference>
<dbReference type="PANTHER" id="PTHR11814">
    <property type="entry name" value="SULFATE TRANSPORTER"/>
    <property type="match status" value="1"/>
</dbReference>
<feature type="transmembrane region" description="Helical" evidence="6">
    <location>
        <begin position="421"/>
        <end position="454"/>
    </location>
</feature>
<dbReference type="AlphaFoldDB" id="A0A0L0GF37"/>
<dbReference type="eggNOG" id="KOG0236">
    <property type="taxonomic scope" value="Eukaryota"/>
</dbReference>
<keyword evidence="4 6" id="KW-0472">Membrane</keyword>
<comment type="subcellular location">
    <subcellularLocation>
        <location evidence="1">Membrane</location>
        <topology evidence="1">Multi-pass membrane protein</topology>
    </subcellularLocation>
</comment>
<feature type="compositionally biased region" description="Polar residues" evidence="5">
    <location>
        <begin position="771"/>
        <end position="788"/>
    </location>
</feature>
<dbReference type="GO" id="GO:0055085">
    <property type="term" value="P:transmembrane transport"/>
    <property type="evidence" value="ECO:0007669"/>
    <property type="project" value="InterPro"/>
</dbReference>
<keyword evidence="2 6" id="KW-0812">Transmembrane</keyword>
<dbReference type="GeneID" id="25900797"/>
<evidence type="ECO:0000256" key="1">
    <source>
        <dbReference type="ARBA" id="ARBA00004141"/>
    </source>
</evidence>
<evidence type="ECO:0000256" key="5">
    <source>
        <dbReference type="SAM" id="MobiDB-lite"/>
    </source>
</evidence>
<dbReference type="GO" id="GO:0016020">
    <property type="term" value="C:membrane"/>
    <property type="evidence" value="ECO:0007669"/>
    <property type="project" value="UniProtKB-SubCell"/>
</dbReference>
<evidence type="ECO:0000313" key="8">
    <source>
        <dbReference type="EMBL" id="KNC87592.1"/>
    </source>
</evidence>
<feature type="transmembrane region" description="Helical" evidence="6">
    <location>
        <begin position="96"/>
        <end position="122"/>
    </location>
</feature>
<feature type="transmembrane region" description="Helical" evidence="6">
    <location>
        <begin position="179"/>
        <end position="200"/>
    </location>
</feature>
<proteinExistence type="predicted"/>
<reference evidence="8 9" key="1">
    <citation type="submission" date="2011-02" db="EMBL/GenBank/DDBJ databases">
        <title>The Genome Sequence of Sphaeroforma arctica JP610.</title>
        <authorList>
            <consortium name="The Broad Institute Genome Sequencing Platform"/>
            <person name="Russ C."/>
            <person name="Cuomo C."/>
            <person name="Young S.K."/>
            <person name="Zeng Q."/>
            <person name="Gargeya S."/>
            <person name="Alvarado L."/>
            <person name="Berlin A."/>
            <person name="Chapman S.B."/>
            <person name="Chen Z."/>
            <person name="Freedman E."/>
            <person name="Gellesch M."/>
            <person name="Goldberg J."/>
            <person name="Griggs A."/>
            <person name="Gujja S."/>
            <person name="Heilman E."/>
            <person name="Heiman D."/>
            <person name="Howarth C."/>
            <person name="Mehta T."/>
            <person name="Neiman D."/>
            <person name="Pearson M."/>
            <person name="Roberts A."/>
            <person name="Saif S."/>
            <person name="Shea T."/>
            <person name="Shenoy N."/>
            <person name="Sisk P."/>
            <person name="Stolte C."/>
            <person name="Sykes S."/>
            <person name="White J."/>
            <person name="Yandava C."/>
            <person name="Burger G."/>
            <person name="Gray M.W."/>
            <person name="Holland P.W.H."/>
            <person name="King N."/>
            <person name="Lang F.B.F."/>
            <person name="Roger A.J."/>
            <person name="Ruiz-Trillo I."/>
            <person name="Haas B."/>
            <person name="Nusbaum C."/>
            <person name="Birren B."/>
        </authorList>
    </citation>
    <scope>NUCLEOTIDE SEQUENCE [LARGE SCALE GENOMIC DNA]</scope>
    <source>
        <strain evidence="8 9">JP610</strain>
    </source>
</reference>
<feature type="transmembrane region" description="Helical" evidence="6">
    <location>
        <begin position="212"/>
        <end position="231"/>
    </location>
</feature>
<dbReference type="Proteomes" id="UP000054560">
    <property type="component" value="Unassembled WGS sequence"/>
</dbReference>
<evidence type="ECO:0000256" key="6">
    <source>
        <dbReference type="SAM" id="Phobius"/>
    </source>
</evidence>
<dbReference type="CDD" id="cd07042">
    <property type="entry name" value="STAS_SulP_like_sulfate_transporter"/>
    <property type="match status" value="1"/>
</dbReference>
<feature type="transmembrane region" description="Helical" evidence="6">
    <location>
        <begin position="290"/>
        <end position="312"/>
    </location>
</feature>
<feature type="region of interest" description="Disordered" evidence="5">
    <location>
        <begin position="728"/>
        <end position="825"/>
    </location>
</feature>
<dbReference type="Pfam" id="PF01740">
    <property type="entry name" value="STAS"/>
    <property type="match status" value="1"/>
</dbReference>
<evidence type="ECO:0000256" key="2">
    <source>
        <dbReference type="ARBA" id="ARBA00022692"/>
    </source>
</evidence>
<feature type="domain" description="STAS" evidence="7">
    <location>
        <begin position="530"/>
        <end position="645"/>
    </location>
</feature>
<gene>
    <name evidence="8" type="ORF">SARC_00293</name>
</gene>
<feature type="transmembrane region" description="Helical" evidence="6">
    <location>
        <begin position="151"/>
        <end position="173"/>
    </location>
</feature>
<feature type="transmembrane region" description="Helical" evidence="6">
    <location>
        <begin position="475"/>
        <end position="508"/>
    </location>
</feature>
<evidence type="ECO:0000256" key="4">
    <source>
        <dbReference type="ARBA" id="ARBA00023136"/>
    </source>
</evidence>
<dbReference type="InterPro" id="IPR002645">
    <property type="entry name" value="STAS_dom"/>
</dbReference>
<feature type="transmembrane region" description="Helical" evidence="6">
    <location>
        <begin position="348"/>
        <end position="369"/>
    </location>
</feature>
<dbReference type="OrthoDB" id="288203at2759"/>
<dbReference type="EMBL" id="KQ241604">
    <property type="protein sequence ID" value="KNC87592.1"/>
    <property type="molecule type" value="Genomic_DNA"/>
</dbReference>
<name>A0A0L0GF37_9EUKA</name>
<accession>A0A0L0GF37</accession>
<dbReference type="STRING" id="667725.A0A0L0GF37"/>